<evidence type="ECO:0000256" key="7">
    <source>
        <dbReference type="ARBA" id="ARBA00023033"/>
    </source>
</evidence>
<dbReference type="HAMAP" id="MF_01971">
    <property type="entry name" value="Kynurenine_monooxygenase"/>
    <property type="match status" value="1"/>
</dbReference>
<evidence type="ECO:0000256" key="2">
    <source>
        <dbReference type="ARBA" id="ARBA00022630"/>
    </source>
</evidence>
<keyword evidence="12" id="KW-1133">Transmembrane helix</keyword>
<evidence type="ECO:0000313" key="15">
    <source>
        <dbReference type="Proteomes" id="UP001182556"/>
    </source>
</evidence>
<dbReference type="GO" id="GO:0043420">
    <property type="term" value="P:anthranilate metabolic process"/>
    <property type="evidence" value="ECO:0007669"/>
    <property type="project" value="UniProtKB-UniRule"/>
</dbReference>
<dbReference type="FunFam" id="3.50.50.60:FF:000129">
    <property type="entry name" value="Kynurenine 3-monooxygenase"/>
    <property type="match status" value="1"/>
</dbReference>
<evidence type="ECO:0000256" key="11">
    <source>
        <dbReference type="SAM" id="MobiDB-lite"/>
    </source>
</evidence>
<proteinExistence type="inferred from homology"/>
<evidence type="ECO:0000256" key="4">
    <source>
        <dbReference type="ARBA" id="ARBA00022827"/>
    </source>
</evidence>
<sequence>MAQERQRKVLVVGGGPVGALTALSLFRRGWDVEVWESRDDPRGKDERITNLRSINLAISSRGLEALRSVDPSLAEQFLDEAIPMKGRMIHHPASGSSVEKEESQLYDAKRGQCINSISRPILNQRLLEALPEGIKIRFETKLDRVDFTKRLAWGKRSGKGKKRPGQEDDDGAVGSPAALQTDDRGVDQDGTGFDLIIGADGSWSKVRSEMMRVERVDFSQSFIPHAYIELHLPPSPDKAGGFALDKNHLHIWPRHAFMLIALPNKDGSFTLTLFLPFAALERIQTRDEARKFLQDNFPDALGLVGETLLDDFEKNPRGNLVTINVSPTSWSSHALLLGDASHSMVPFYGQGLNCGLEDVRVINSYLEQHDISSTTSLPLGESDPTLSKALAAYSKDRKADLEAICQLALQNYTEMRSSVLSPLHHLRRTLDSLLSTIIPSRPTAKLSLTKPFPTVRVGGWTSLYEMVTFRPDVGYAEALRREQWQKGVVGWMAYGSGVGLMAGLAGAGLWAGKRYLQRRR</sequence>
<keyword evidence="8 10" id="KW-0496">Mitochondrion</keyword>
<keyword evidence="2 10" id="KW-0285">Flavoprotein</keyword>
<dbReference type="Pfam" id="PF01494">
    <property type="entry name" value="FAD_binding_3"/>
    <property type="match status" value="1"/>
</dbReference>
<dbReference type="PRINTS" id="PR00420">
    <property type="entry name" value="RNGMNOXGNASE"/>
</dbReference>
<dbReference type="InterPro" id="IPR036188">
    <property type="entry name" value="FAD/NAD-bd_sf"/>
</dbReference>
<evidence type="ECO:0000256" key="6">
    <source>
        <dbReference type="ARBA" id="ARBA00023002"/>
    </source>
</evidence>
<gene>
    <name evidence="10" type="primary">BNA4</name>
    <name evidence="14" type="ORF">DB88DRAFT_181887</name>
</gene>
<reference evidence="14" key="1">
    <citation type="submission" date="2023-02" db="EMBL/GenBank/DDBJ databases">
        <title>Identification and recombinant expression of a fungal hydrolase from Papiliotrema laurentii that hydrolyzes apple cutin and clears colloidal polyester polyurethane.</title>
        <authorList>
            <consortium name="DOE Joint Genome Institute"/>
            <person name="Roman V.A."/>
            <person name="Bojanowski C."/>
            <person name="Crable B.R."/>
            <person name="Wagner D.N."/>
            <person name="Hung C.S."/>
            <person name="Nadeau L.J."/>
            <person name="Schratz L."/>
            <person name="Haridas S."/>
            <person name="Pangilinan J."/>
            <person name="Lipzen A."/>
            <person name="Na H."/>
            <person name="Yan M."/>
            <person name="Ng V."/>
            <person name="Grigoriev I.V."/>
            <person name="Spatafora J.W."/>
            <person name="Barlow D."/>
            <person name="Biffinger J."/>
            <person name="Kelley-Loughnane N."/>
            <person name="Varaljay V.A."/>
            <person name="Crookes-Goodson W.J."/>
        </authorList>
    </citation>
    <scope>NUCLEOTIDE SEQUENCE</scope>
    <source>
        <strain evidence="14">5307AH</strain>
    </source>
</reference>
<dbReference type="Gene3D" id="3.50.50.60">
    <property type="entry name" value="FAD/NAD(P)-binding domain"/>
    <property type="match status" value="1"/>
</dbReference>
<evidence type="ECO:0000256" key="10">
    <source>
        <dbReference type="HAMAP-Rule" id="MF_03018"/>
    </source>
</evidence>
<keyword evidence="7 10" id="KW-0503">Monooxygenase</keyword>
<comment type="subcellular location">
    <subcellularLocation>
        <location evidence="10">Mitochondrion outer membrane</location>
    </subcellularLocation>
</comment>
<dbReference type="GO" id="GO:0071949">
    <property type="term" value="F:FAD binding"/>
    <property type="evidence" value="ECO:0007669"/>
    <property type="project" value="InterPro"/>
</dbReference>
<dbReference type="GO" id="GO:0004502">
    <property type="term" value="F:kynurenine 3-monooxygenase activity"/>
    <property type="evidence" value="ECO:0007669"/>
    <property type="project" value="UniProtKB-UniRule"/>
</dbReference>
<feature type="domain" description="FAD-binding" evidence="13">
    <location>
        <begin position="8"/>
        <end position="362"/>
    </location>
</feature>
<evidence type="ECO:0000259" key="13">
    <source>
        <dbReference type="Pfam" id="PF01494"/>
    </source>
</evidence>
<dbReference type="GO" id="GO:0034354">
    <property type="term" value="P:'de novo' NAD+ biosynthetic process from L-tryptophan"/>
    <property type="evidence" value="ECO:0007669"/>
    <property type="project" value="UniProtKB-UniRule"/>
</dbReference>
<feature type="transmembrane region" description="Helical" evidence="12">
    <location>
        <begin position="491"/>
        <end position="511"/>
    </location>
</feature>
<dbReference type="EMBL" id="JAODAN010000002">
    <property type="protein sequence ID" value="KAK1926805.1"/>
    <property type="molecule type" value="Genomic_DNA"/>
</dbReference>
<keyword evidence="15" id="KW-1185">Reference proteome</keyword>
<keyword evidence="6 10" id="KW-0560">Oxidoreductase</keyword>
<evidence type="ECO:0000256" key="3">
    <source>
        <dbReference type="ARBA" id="ARBA00022642"/>
    </source>
</evidence>
<comment type="similarity">
    <text evidence="10">Belongs to the aromatic-ring hydroxylase family. KMO subfamily.</text>
</comment>
<comment type="pathway">
    <text evidence="10">Cofactor biosynthesis; NAD(+) biosynthesis; quinolinate from L-kynurenine: step 1/3.</text>
</comment>
<dbReference type="EC" id="1.14.13.9" evidence="10"/>
<organism evidence="14 15">
    <name type="scientific">Papiliotrema laurentii</name>
    <name type="common">Cryptococcus laurentii</name>
    <dbReference type="NCBI Taxonomy" id="5418"/>
    <lineage>
        <taxon>Eukaryota</taxon>
        <taxon>Fungi</taxon>
        <taxon>Dikarya</taxon>
        <taxon>Basidiomycota</taxon>
        <taxon>Agaricomycotina</taxon>
        <taxon>Tremellomycetes</taxon>
        <taxon>Tremellales</taxon>
        <taxon>Rhynchogastremaceae</taxon>
        <taxon>Papiliotrema</taxon>
    </lineage>
</organism>
<comment type="function">
    <text evidence="10">Catalyzes the hydroxylation of L-kynurenine (L-Kyn) to form 3-hydroxy-L-kynurenine (L-3OHKyn). Required for synthesis of quinolinic acid.</text>
</comment>
<dbReference type="InterPro" id="IPR002938">
    <property type="entry name" value="FAD-bd"/>
</dbReference>
<dbReference type="Proteomes" id="UP001182556">
    <property type="component" value="Unassembled WGS sequence"/>
</dbReference>
<accession>A0AAD9FV37</accession>
<dbReference type="SUPFAM" id="SSF51905">
    <property type="entry name" value="FAD/NAD(P)-binding domain"/>
    <property type="match status" value="1"/>
</dbReference>
<keyword evidence="12" id="KW-0812">Transmembrane</keyword>
<evidence type="ECO:0000256" key="9">
    <source>
        <dbReference type="ARBA" id="ARBA00047818"/>
    </source>
</evidence>
<feature type="region of interest" description="Disordered" evidence="11">
    <location>
        <begin position="155"/>
        <end position="185"/>
    </location>
</feature>
<keyword evidence="4 10" id="KW-0274">FAD</keyword>
<dbReference type="GO" id="GO:0070189">
    <property type="term" value="P:kynurenine metabolic process"/>
    <property type="evidence" value="ECO:0007669"/>
    <property type="project" value="TreeGrafter"/>
</dbReference>
<dbReference type="AlphaFoldDB" id="A0AAD9FV37"/>
<dbReference type="PANTHER" id="PTHR46028">
    <property type="entry name" value="KYNURENINE 3-MONOOXYGENASE"/>
    <property type="match status" value="1"/>
</dbReference>
<evidence type="ECO:0000256" key="12">
    <source>
        <dbReference type="SAM" id="Phobius"/>
    </source>
</evidence>
<dbReference type="GO" id="GO:0019805">
    <property type="term" value="P:quinolinate biosynthetic process"/>
    <property type="evidence" value="ECO:0007669"/>
    <property type="project" value="UniProtKB-UniRule"/>
</dbReference>
<evidence type="ECO:0000256" key="8">
    <source>
        <dbReference type="ARBA" id="ARBA00023128"/>
    </source>
</evidence>
<dbReference type="GO" id="GO:0005741">
    <property type="term" value="C:mitochondrial outer membrane"/>
    <property type="evidence" value="ECO:0007669"/>
    <property type="project" value="UniProtKB-SubCell"/>
</dbReference>
<keyword evidence="5 10" id="KW-0521">NADP</keyword>
<comment type="catalytic activity">
    <reaction evidence="9 10">
        <text>L-kynurenine + NADPH + O2 + H(+) = 3-hydroxy-L-kynurenine + NADP(+) + H2O</text>
        <dbReference type="Rhea" id="RHEA:20545"/>
        <dbReference type="ChEBI" id="CHEBI:15377"/>
        <dbReference type="ChEBI" id="CHEBI:15378"/>
        <dbReference type="ChEBI" id="CHEBI:15379"/>
        <dbReference type="ChEBI" id="CHEBI:57783"/>
        <dbReference type="ChEBI" id="CHEBI:57959"/>
        <dbReference type="ChEBI" id="CHEBI:58125"/>
        <dbReference type="ChEBI" id="CHEBI:58349"/>
        <dbReference type="EC" id="1.14.13.9"/>
    </reaction>
</comment>
<keyword evidence="10 12" id="KW-0472">Membrane</keyword>
<name>A0AAD9FV37_PAPLA</name>
<dbReference type="InterPro" id="IPR027545">
    <property type="entry name" value="Kynurenine_monooxygenase"/>
</dbReference>
<evidence type="ECO:0000256" key="5">
    <source>
        <dbReference type="ARBA" id="ARBA00022857"/>
    </source>
</evidence>
<dbReference type="PANTHER" id="PTHR46028:SF2">
    <property type="entry name" value="KYNURENINE 3-MONOOXYGENASE"/>
    <property type="match status" value="1"/>
</dbReference>
<keyword evidence="3 10" id="KW-0662">Pyridine nucleotide biosynthesis</keyword>
<keyword evidence="10" id="KW-1000">Mitochondrion outer membrane</keyword>
<protein>
    <recommendedName>
        <fullName evidence="10">Kynurenine 3-monooxygenase</fullName>
        <ecNumber evidence="10">1.14.13.9</ecNumber>
    </recommendedName>
    <alternativeName>
        <fullName evidence="10">Biosynthesis of nicotinic acid protein 4</fullName>
    </alternativeName>
    <alternativeName>
        <fullName evidence="10">Kynurenine 3-hydroxylase</fullName>
    </alternativeName>
</protein>
<evidence type="ECO:0000256" key="1">
    <source>
        <dbReference type="ARBA" id="ARBA00001974"/>
    </source>
</evidence>
<comment type="caution">
    <text evidence="14">The sequence shown here is derived from an EMBL/GenBank/DDBJ whole genome shotgun (WGS) entry which is preliminary data.</text>
</comment>
<comment type="cofactor">
    <cofactor evidence="1 10">
        <name>FAD</name>
        <dbReference type="ChEBI" id="CHEBI:57692"/>
    </cofactor>
</comment>
<dbReference type="GO" id="GO:0006569">
    <property type="term" value="P:L-tryptophan catabolic process"/>
    <property type="evidence" value="ECO:0007669"/>
    <property type="project" value="UniProtKB-UniRule"/>
</dbReference>
<evidence type="ECO:0000313" key="14">
    <source>
        <dbReference type="EMBL" id="KAK1926805.1"/>
    </source>
</evidence>